<keyword evidence="4 11" id="KW-0812">Transmembrane</keyword>
<keyword evidence="5 11" id="KW-0547">Nucleotide-binding</keyword>
<dbReference type="Proteomes" id="UP000184088">
    <property type="component" value="Unassembled WGS sequence"/>
</dbReference>
<dbReference type="PANTHER" id="PTHR30042">
    <property type="entry name" value="POTASSIUM-TRANSPORTING ATPASE C CHAIN"/>
    <property type="match status" value="1"/>
</dbReference>
<evidence type="ECO:0000256" key="8">
    <source>
        <dbReference type="ARBA" id="ARBA00022989"/>
    </source>
</evidence>
<sequence length="190" mass="21006">MANNIWKSLKLTLIFMCILGIIYPVLMALVARSIFPYQANGSIIYINGVPVGSELIGQKFTGNRWFHGRPSAVDYNPLKSGGSNLALSNLIFKAKVEKDIERVLKENPGIRKKDIPVELVTASASGLDPDISVDAAYLQAKRIAQANGLKYQEVKDLIDRNIEKSALGLFGQPRVNVLKLNLALYDLVHR</sequence>
<comment type="function">
    <text evidence="11">Part of the high-affinity ATP-driven potassium transport (or Kdp) system, which catalyzes the hydrolysis of ATP coupled with the electrogenic transport of potassium into the cytoplasm. This subunit acts as a catalytic chaperone that increases the ATP-binding affinity of the ATP-hydrolyzing subunit KdpB by the formation of a transient KdpB/KdpC/ATP ternary complex.</text>
</comment>
<keyword evidence="3 11" id="KW-0633">Potassium transport</keyword>
<dbReference type="OrthoDB" id="9809491at2"/>
<comment type="subunit">
    <text evidence="11">The system is composed of three essential subunits: KdpA, KdpB and KdpC.</text>
</comment>
<dbReference type="NCBIfam" id="TIGR00681">
    <property type="entry name" value="kdpC"/>
    <property type="match status" value="1"/>
</dbReference>
<dbReference type="NCBIfam" id="NF001454">
    <property type="entry name" value="PRK00315.1"/>
    <property type="match status" value="1"/>
</dbReference>
<evidence type="ECO:0000256" key="4">
    <source>
        <dbReference type="ARBA" id="ARBA00022692"/>
    </source>
</evidence>
<evidence type="ECO:0000256" key="7">
    <source>
        <dbReference type="ARBA" id="ARBA00022958"/>
    </source>
</evidence>
<evidence type="ECO:0000256" key="3">
    <source>
        <dbReference type="ARBA" id="ARBA00022538"/>
    </source>
</evidence>
<dbReference type="GO" id="GO:0005524">
    <property type="term" value="F:ATP binding"/>
    <property type="evidence" value="ECO:0007669"/>
    <property type="project" value="UniProtKB-UniRule"/>
</dbReference>
<accession>A0A1M4VL79</accession>
<evidence type="ECO:0000256" key="9">
    <source>
        <dbReference type="ARBA" id="ARBA00023065"/>
    </source>
</evidence>
<keyword evidence="2 11" id="KW-1003">Cell membrane</keyword>
<protein>
    <recommendedName>
        <fullName evidence="11">Potassium-transporting ATPase KdpC subunit</fullName>
    </recommendedName>
    <alternativeName>
        <fullName evidence="11">ATP phosphohydrolase [potassium-transporting] C chain</fullName>
    </alternativeName>
    <alternativeName>
        <fullName evidence="11">Potassium-binding and translocating subunit C</fullName>
    </alternativeName>
    <alternativeName>
        <fullName evidence="11">Potassium-translocating ATPase C chain</fullName>
    </alternativeName>
</protein>
<evidence type="ECO:0000313" key="12">
    <source>
        <dbReference type="EMBL" id="SHE69769.1"/>
    </source>
</evidence>
<keyword evidence="7 11" id="KW-0630">Potassium</keyword>
<proteinExistence type="inferred from homology"/>
<dbReference type="GO" id="GO:0005886">
    <property type="term" value="C:plasma membrane"/>
    <property type="evidence" value="ECO:0007669"/>
    <property type="project" value="UniProtKB-SubCell"/>
</dbReference>
<keyword evidence="8 11" id="KW-1133">Transmembrane helix</keyword>
<keyword evidence="1 11" id="KW-0813">Transport</keyword>
<evidence type="ECO:0000256" key="10">
    <source>
        <dbReference type="ARBA" id="ARBA00023136"/>
    </source>
</evidence>
<dbReference type="HAMAP" id="MF_00276">
    <property type="entry name" value="KdpC"/>
    <property type="match status" value="1"/>
</dbReference>
<evidence type="ECO:0000256" key="6">
    <source>
        <dbReference type="ARBA" id="ARBA00022840"/>
    </source>
</evidence>
<dbReference type="AlphaFoldDB" id="A0A1M4VL79"/>
<gene>
    <name evidence="11" type="primary">kdpC</name>
    <name evidence="12" type="ORF">SAMN02746089_00659</name>
</gene>
<evidence type="ECO:0000256" key="5">
    <source>
        <dbReference type="ARBA" id="ARBA00022741"/>
    </source>
</evidence>
<dbReference type="InterPro" id="IPR003820">
    <property type="entry name" value="KdpC"/>
</dbReference>
<dbReference type="Pfam" id="PF02669">
    <property type="entry name" value="KdpC"/>
    <property type="match status" value="1"/>
</dbReference>
<dbReference type="GO" id="GO:0008556">
    <property type="term" value="F:P-type potassium transmembrane transporter activity"/>
    <property type="evidence" value="ECO:0007669"/>
    <property type="project" value="InterPro"/>
</dbReference>
<evidence type="ECO:0000313" key="13">
    <source>
        <dbReference type="Proteomes" id="UP000184088"/>
    </source>
</evidence>
<name>A0A1M4VL79_9THEO</name>
<evidence type="ECO:0000256" key="2">
    <source>
        <dbReference type="ARBA" id="ARBA00022475"/>
    </source>
</evidence>
<dbReference type="RefSeq" id="WP_073341740.1">
    <property type="nucleotide sequence ID" value="NZ_FQVH01000004.1"/>
</dbReference>
<dbReference type="EMBL" id="FQVH01000004">
    <property type="protein sequence ID" value="SHE69769.1"/>
    <property type="molecule type" value="Genomic_DNA"/>
</dbReference>
<comment type="subcellular location">
    <subcellularLocation>
        <location evidence="11">Cell membrane</location>
        <topology evidence="11">Single-pass membrane protein</topology>
    </subcellularLocation>
</comment>
<keyword evidence="13" id="KW-1185">Reference proteome</keyword>
<comment type="similarity">
    <text evidence="11">Belongs to the KdpC family.</text>
</comment>
<dbReference type="PIRSF" id="PIRSF001296">
    <property type="entry name" value="K_ATPase_KdpC"/>
    <property type="match status" value="1"/>
</dbReference>
<dbReference type="PANTHER" id="PTHR30042:SF2">
    <property type="entry name" value="POTASSIUM-TRANSPORTING ATPASE KDPC SUBUNIT"/>
    <property type="match status" value="1"/>
</dbReference>
<keyword evidence="10 11" id="KW-0472">Membrane</keyword>
<evidence type="ECO:0000256" key="11">
    <source>
        <dbReference type="HAMAP-Rule" id="MF_00276"/>
    </source>
</evidence>
<organism evidence="12 13">
    <name type="scientific">Caldanaerobius fijiensis DSM 17918</name>
    <dbReference type="NCBI Taxonomy" id="1121256"/>
    <lineage>
        <taxon>Bacteria</taxon>
        <taxon>Bacillati</taxon>
        <taxon>Bacillota</taxon>
        <taxon>Clostridia</taxon>
        <taxon>Thermoanaerobacterales</taxon>
        <taxon>Thermoanaerobacteraceae</taxon>
        <taxon>Caldanaerobius</taxon>
    </lineage>
</organism>
<keyword evidence="9 11" id="KW-0406">Ion transport</keyword>
<dbReference type="STRING" id="1121256.SAMN02746089_00659"/>
<feature type="transmembrane region" description="Helical" evidence="11">
    <location>
        <begin position="12"/>
        <end position="35"/>
    </location>
</feature>
<keyword evidence="6 11" id="KW-0067">ATP-binding</keyword>
<evidence type="ECO:0000256" key="1">
    <source>
        <dbReference type="ARBA" id="ARBA00022448"/>
    </source>
</evidence>
<reference evidence="12 13" key="1">
    <citation type="submission" date="2016-11" db="EMBL/GenBank/DDBJ databases">
        <authorList>
            <person name="Jaros S."/>
            <person name="Januszkiewicz K."/>
            <person name="Wedrychowicz H."/>
        </authorList>
    </citation>
    <scope>NUCLEOTIDE SEQUENCE [LARGE SCALE GENOMIC DNA]</scope>
    <source>
        <strain evidence="12 13">DSM 17918</strain>
    </source>
</reference>